<dbReference type="GO" id="GO:0020037">
    <property type="term" value="F:heme binding"/>
    <property type="evidence" value="ECO:0007669"/>
    <property type="project" value="InterPro"/>
</dbReference>
<reference evidence="8 9" key="1">
    <citation type="submission" date="2018-12" db="EMBL/GenBank/DDBJ databases">
        <title>Rubrispira sanarue gen. nov., sp., nov., a member of the order Silvanigrellales, isolated from a brackish lake in Hamamatsu Japan.</title>
        <authorList>
            <person name="Maejima Y."/>
            <person name="Iino T."/>
            <person name="Muraguchi Y."/>
            <person name="Fukuda K."/>
            <person name="Nojiri H."/>
            <person name="Ohkuma M."/>
            <person name="Moriuchi R."/>
            <person name="Dohra H."/>
            <person name="Kimbara K."/>
            <person name="Shintani M."/>
        </authorList>
    </citation>
    <scope>NUCLEOTIDE SEQUENCE [LARGE SCALE GENOMIC DNA]</scope>
    <source>
        <strain evidence="8 9">RF1110005</strain>
    </source>
</reference>
<dbReference type="Pfam" id="PF01152">
    <property type="entry name" value="Bac_globin"/>
    <property type="match status" value="1"/>
</dbReference>
<keyword evidence="9" id="KW-1185">Reference proteome</keyword>
<dbReference type="GO" id="GO:0005344">
    <property type="term" value="F:oxygen carrier activity"/>
    <property type="evidence" value="ECO:0007669"/>
    <property type="project" value="UniProtKB-UniRule"/>
</dbReference>
<dbReference type="PIRSF" id="PIRSF002030">
    <property type="entry name" value="Globin_Protozoa/Cyanobacteria"/>
    <property type="match status" value="1"/>
</dbReference>
<dbReference type="EMBL" id="AP019368">
    <property type="protein sequence ID" value="BBH54260.1"/>
    <property type="molecule type" value="Genomic_DNA"/>
</dbReference>
<dbReference type="InterPro" id="IPR001486">
    <property type="entry name" value="Hemoglobin_trunc"/>
</dbReference>
<dbReference type="CDD" id="cd00454">
    <property type="entry name" value="TrHb1_N"/>
    <property type="match status" value="1"/>
</dbReference>
<dbReference type="KEGG" id="sbf:JCM31447_27240"/>
<sequence length="121" mass="13519">MSSFYELVGGDKAMEKAVNVFYRKVLKDQNIKHFFNDIDMTKQMQKQKAFFTLLFDGPNNYTGKDLKSGHAHLVARGLNDSHFDAVLAHLQSTFVDLSIPDEIANALSAKAEAARDLVLGK</sequence>
<gene>
    <name evidence="8" type="ORF">JCM31447_27240</name>
</gene>
<dbReference type="InterPro" id="IPR012292">
    <property type="entry name" value="Globin/Proto"/>
</dbReference>
<dbReference type="GO" id="GO:0019825">
    <property type="term" value="F:oxygen binding"/>
    <property type="evidence" value="ECO:0007669"/>
    <property type="project" value="InterPro"/>
</dbReference>
<dbReference type="InterPro" id="IPR009050">
    <property type="entry name" value="Globin-like_sf"/>
</dbReference>
<dbReference type="RefSeq" id="WP_216678682.1">
    <property type="nucleotide sequence ID" value="NZ_AP019368.1"/>
</dbReference>
<evidence type="ECO:0000256" key="6">
    <source>
        <dbReference type="PIRNR" id="PIRNR002030"/>
    </source>
</evidence>
<evidence type="ECO:0000256" key="3">
    <source>
        <dbReference type="ARBA" id="ARBA00022617"/>
    </source>
</evidence>
<dbReference type="Gene3D" id="1.10.490.10">
    <property type="entry name" value="Globins"/>
    <property type="match status" value="1"/>
</dbReference>
<dbReference type="AlphaFoldDB" id="A0A4P2VPS6"/>
<keyword evidence="3 6" id="KW-0349">Heme</keyword>
<evidence type="ECO:0000256" key="2">
    <source>
        <dbReference type="ARBA" id="ARBA00022448"/>
    </source>
</evidence>
<dbReference type="SUPFAM" id="SSF46458">
    <property type="entry name" value="Globin-like"/>
    <property type="match status" value="1"/>
</dbReference>
<comment type="similarity">
    <text evidence="1 6">Belongs to the truncated hemoglobin family. Group I subfamily.</text>
</comment>
<proteinExistence type="inferred from homology"/>
<comment type="cofactor">
    <cofactor evidence="7">
        <name>heme</name>
        <dbReference type="ChEBI" id="CHEBI:30413"/>
    </cofactor>
    <text evidence="7">Binds 1 heme group per subunit.</text>
</comment>
<evidence type="ECO:0000256" key="7">
    <source>
        <dbReference type="PIRSR" id="PIRSR002030-1"/>
    </source>
</evidence>
<feature type="binding site" description="proximal binding residue" evidence="7">
    <location>
        <position position="70"/>
    </location>
    <ligand>
        <name>heme</name>
        <dbReference type="ChEBI" id="CHEBI:30413"/>
    </ligand>
    <ligandPart>
        <name>Fe</name>
        <dbReference type="ChEBI" id="CHEBI:18248"/>
    </ligandPart>
</feature>
<accession>A0A4P2VPS6</accession>
<keyword evidence="4 6" id="KW-0479">Metal-binding</keyword>
<protein>
    <recommendedName>
        <fullName evidence="6">Group 1 truncated hemoglobin</fullName>
    </recommendedName>
</protein>
<keyword evidence="2 6" id="KW-0813">Transport</keyword>
<dbReference type="InterPro" id="IPR016339">
    <property type="entry name" value="Hemoglobin_trunc_I"/>
</dbReference>
<keyword evidence="6" id="KW-0561">Oxygen transport</keyword>
<evidence type="ECO:0000313" key="9">
    <source>
        <dbReference type="Proteomes" id="UP000291236"/>
    </source>
</evidence>
<dbReference type="GO" id="GO:0046872">
    <property type="term" value="F:metal ion binding"/>
    <property type="evidence" value="ECO:0007669"/>
    <property type="project" value="UniProtKB-UniRule"/>
</dbReference>
<name>A0A4P2VPS6_FLUSA</name>
<evidence type="ECO:0000256" key="1">
    <source>
        <dbReference type="ARBA" id="ARBA00009660"/>
    </source>
</evidence>
<organism evidence="8 9">
    <name type="scientific">Fluviispira sanaruensis</name>
    <dbReference type="NCBI Taxonomy" id="2493639"/>
    <lineage>
        <taxon>Bacteria</taxon>
        <taxon>Pseudomonadati</taxon>
        <taxon>Bdellovibrionota</taxon>
        <taxon>Oligoflexia</taxon>
        <taxon>Silvanigrellales</taxon>
        <taxon>Silvanigrellaceae</taxon>
        <taxon>Fluviispira</taxon>
    </lineage>
</organism>
<evidence type="ECO:0000256" key="5">
    <source>
        <dbReference type="ARBA" id="ARBA00023004"/>
    </source>
</evidence>
<keyword evidence="5 6" id="KW-0408">Iron</keyword>
<evidence type="ECO:0000256" key="4">
    <source>
        <dbReference type="ARBA" id="ARBA00022723"/>
    </source>
</evidence>
<dbReference type="Proteomes" id="UP000291236">
    <property type="component" value="Chromosome"/>
</dbReference>
<evidence type="ECO:0000313" key="8">
    <source>
        <dbReference type="EMBL" id="BBH54260.1"/>
    </source>
</evidence>